<dbReference type="SMART" id="SM00849">
    <property type="entry name" value="Lactamase_B"/>
    <property type="match status" value="1"/>
</dbReference>
<dbReference type="PANTHER" id="PTHR30619">
    <property type="entry name" value="DNA INTERNALIZATION/COMPETENCE PROTEIN COMEC/REC2"/>
    <property type="match status" value="1"/>
</dbReference>
<sequence>MSSDVERPERPLLPPALWSLVTVIALSRLLLVASPSPGAIVGSSMAVALLAVATALVLVRARLPGARTLIVVVGVSAAASGLACAGELSRQEELARALSSSPVSSWELCVEGDMREGASGWRGRARTRAGGVLGASVWVLADAPIDPGRTIRCVGRFEANDDGAWGASSRAQGIAGTVRVSRLLSCSPAGGAYGAVLAVRSRVLGSLDAPSSDARALVAGAICGYTGAMSERGLDELFASCGVSHLVAVSGGHLVLLSSLLSLLLRGLPLRPLPRSLALMSVTGLFVFFCGLPVSAVRAWAMSLAAELSRHAGRRPHPLSSASLVALVMALVEPAVTGQLGYLLSVMCVCGICSLGAYARYVLRVLLALPEPLARRMRRGRRVARALSGAEEALAMTLVSQLVTLPLTCATFGTLSVVAPLANVLLGPLFSVLLVLGLLSALFVWLAPVQAALLLGCDAVGGALMVVLRALADLPGAYVAVSVEEGPALLALATSVAALLATWPRVRRRALASLVGAAAVLALAWHVRWRYFAPACVRVLDVGQGDAILVTDGPFSALVDTGPGEAVVGALARNNVSHLDAVVLTHLHSDHAGGLEDLLAVIDVDLLVVPEATDSAELPEGVSVDEVGYGDVLRVGDFSMRVVSPLEPAGGEGNEGSLELALTYERDGRALTALLAADAEREETGAAVERGDVGDVDLLKVGHHGSETSVTPEIVAALAPEVSVASAGEGNGYGHPDPVCVGMLEDAGSLFLCTMDAGDVCVEPGAAGPRVSCQR</sequence>
<feature type="transmembrane region" description="Helical" evidence="6">
    <location>
        <begin position="277"/>
        <end position="297"/>
    </location>
</feature>
<feature type="transmembrane region" description="Helical" evidence="6">
    <location>
        <begin position="342"/>
        <end position="363"/>
    </location>
</feature>
<dbReference type="InterPro" id="IPR035681">
    <property type="entry name" value="ComA-like_MBL"/>
</dbReference>
<dbReference type="Pfam" id="PF00753">
    <property type="entry name" value="Lactamase_B"/>
    <property type="match status" value="1"/>
</dbReference>
<dbReference type="AlphaFoldDB" id="A0A9D1Z8L4"/>
<dbReference type="InterPro" id="IPR001279">
    <property type="entry name" value="Metallo-B-lactamas"/>
</dbReference>
<dbReference type="Gene3D" id="3.60.15.10">
    <property type="entry name" value="Ribonuclease Z/Hydroxyacylglutathione hydrolase-like"/>
    <property type="match status" value="1"/>
</dbReference>
<evidence type="ECO:0000256" key="1">
    <source>
        <dbReference type="ARBA" id="ARBA00004651"/>
    </source>
</evidence>
<evidence type="ECO:0000313" key="8">
    <source>
        <dbReference type="EMBL" id="HIY78860.1"/>
    </source>
</evidence>
<proteinExistence type="predicted"/>
<dbReference type="Proteomes" id="UP000824133">
    <property type="component" value="Unassembled WGS sequence"/>
</dbReference>
<feature type="transmembrane region" description="Helical" evidence="6">
    <location>
        <begin position="478"/>
        <end position="503"/>
    </location>
</feature>
<evidence type="ECO:0000256" key="4">
    <source>
        <dbReference type="ARBA" id="ARBA00022989"/>
    </source>
</evidence>
<evidence type="ECO:0000256" key="6">
    <source>
        <dbReference type="SAM" id="Phobius"/>
    </source>
</evidence>
<evidence type="ECO:0000256" key="2">
    <source>
        <dbReference type="ARBA" id="ARBA00022475"/>
    </source>
</evidence>
<evidence type="ECO:0000256" key="3">
    <source>
        <dbReference type="ARBA" id="ARBA00022692"/>
    </source>
</evidence>
<feature type="transmembrane region" description="Helical" evidence="6">
    <location>
        <begin position="12"/>
        <end position="33"/>
    </location>
</feature>
<feature type="transmembrane region" description="Helical" evidence="6">
    <location>
        <begin position="453"/>
        <end position="472"/>
    </location>
</feature>
<protein>
    <submittedName>
        <fullName evidence="8">ComEC/Rec2 family competence protein</fullName>
    </submittedName>
</protein>
<feature type="transmembrane region" description="Helical" evidence="6">
    <location>
        <begin position="424"/>
        <end position="446"/>
    </location>
</feature>
<dbReference type="CDD" id="cd07731">
    <property type="entry name" value="ComA-like_MBL-fold"/>
    <property type="match status" value="1"/>
</dbReference>
<keyword evidence="4 6" id="KW-1133">Transmembrane helix</keyword>
<evidence type="ECO:0000256" key="5">
    <source>
        <dbReference type="ARBA" id="ARBA00023136"/>
    </source>
</evidence>
<feature type="transmembrane region" description="Helical" evidence="6">
    <location>
        <begin position="39"/>
        <end position="59"/>
    </location>
</feature>
<feature type="transmembrane region" description="Helical" evidence="6">
    <location>
        <begin position="237"/>
        <end position="265"/>
    </location>
</feature>
<comment type="caution">
    <text evidence="8">The sequence shown here is derived from an EMBL/GenBank/DDBJ whole genome shotgun (WGS) entry which is preliminary data.</text>
</comment>
<dbReference type="SUPFAM" id="SSF56281">
    <property type="entry name" value="Metallo-hydrolase/oxidoreductase"/>
    <property type="match status" value="1"/>
</dbReference>
<keyword evidence="3 6" id="KW-0812">Transmembrane</keyword>
<dbReference type="InterPro" id="IPR036866">
    <property type="entry name" value="RibonucZ/Hydroxyglut_hydro"/>
</dbReference>
<dbReference type="PANTHER" id="PTHR30619:SF7">
    <property type="entry name" value="BETA-LACTAMASE DOMAIN PROTEIN"/>
    <property type="match status" value="1"/>
</dbReference>
<name>A0A9D1Z8L4_9ACTN</name>
<keyword evidence="2" id="KW-1003">Cell membrane</keyword>
<keyword evidence="5 6" id="KW-0472">Membrane</keyword>
<evidence type="ECO:0000259" key="7">
    <source>
        <dbReference type="SMART" id="SM00849"/>
    </source>
</evidence>
<comment type="subcellular location">
    <subcellularLocation>
        <location evidence="1">Cell membrane</location>
        <topology evidence="1">Multi-pass membrane protein</topology>
    </subcellularLocation>
</comment>
<dbReference type="InterPro" id="IPR052159">
    <property type="entry name" value="Competence_DNA_uptake"/>
</dbReference>
<reference evidence="8" key="1">
    <citation type="journal article" date="2021" name="PeerJ">
        <title>Extensive microbial diversity within the chicken gut microbiome revealed by metagenomics and culture.</title>
        <authorList>
            <person name="Gilroy R."/>
            <person name="Ravi A."/>
            <person name="Getino M."/>
            <person name="Pursley I."/>
            <person name="Horton D.L."/>
            <person name="Alikhan N.F."/>
            <person name="Baker D."/>
            <person name="Gharbi K."/>
            <person name="Hall N."/>
            <person name="Watson M."/>
            <person name="Adriaenssens E.M."/>
            <person name="Foster-Nyarko E."/>
            <person name="Jarju S."/>
            <person name="Secka A."/>
            <person name="Antonio M."/>
            <person name="Oren A."/>
            <person name="Chaudhuri R.R."/>
            <person name="La Ragione R."/>
            <person name="Hildebrand F."/>
            <person name="Pallen M.J."/>
        </authorList>
    </citation>
    <scope>NUCLEOTIDE SEQUENCE</scope>
    <source>
        <strain evidence="8">ChiHjej10B9-743</strain>
    </source>
</reference>
<accession>A0A9D1Z8L4</accession>
<feature type="transmembrane region" description="Helical" evidence="6">
    <location>
        <begin position="510"/>
        <end position="529"/>
    </location>
</feature>
<dbReference type="Pfam" id="PF03772">
    <property type="entry name" value="Competence"/>
    <property type="match status" value="1"/>
</dbReference>
<dbReference type="NCBIfam" id="TIGR00360">
    <property type="entry name" value="ComEC_N-term"/>
    <property type="match status" value="1"/>
</dbReference>
<evidence type="ECO:0000313" key="9">
    <source>
        <dbReference type="Proteomes" id="UP000824133"/>
    </source>
</evidence>
<organism evidence="8 9">
    <name type="scientific">Candidatus Olsenella excrementavium</name>
    <dbReference type="NCBI Taxonomy" id="2838709"/>
    <lineage>
        <taxon>Bacteria</taxon>
        <taxon>Bacillati</taxon>
        <taxon>Actinomycetota</taxon>
        <taxon>Coriobacteriia</taxon>
        <taxon>Coriobacteriales</taxon>
        <taxon>Atopobiaceae</taxon>
        <taxon>Olsenella</taxon>
    </lineage>
</organism>
<feature type="transmembrane region" description="Helical" evidence="6">
    <location>
        <begin position="383"/>
        <end position="404"/>
    </location>
</feature>
<reference evidence="8" key="2">
    <citation type="submission" date="2021-04" db="EMBL/GenBank/DDBJ databases">
        <authorList>
            <person name="Gilroy R."/>
        </authorList>
    </citation>
    <scope>NUCLEOTIDE SEQUENCE</scope>
    <source>
        <strain evidence="8">ChiHjej10B9-743</strain>
    </source>
</reference>
<dbReference type="InterPro" id="IPR004477">
    <property type="entry name" value="ComEC_N"/>
</dbReference>
<gene>
    <name evidence="8" type="ORF">IAA42_00235</name>
</gene>
<feature type="domain" description="Metallo-beta-lactamase" evidence="7">
    <location>
        <begin position="544"/>
        <end position="729"/>
    </location>
</feature>
<dbReference type="GO" id="GO:0005886">
    <property type="term" value="C:plasma membrane"/>
    <property type="evidence" value="ECO:0007669"/>
    <property type="project" value="UniProtKB-SubCell"/>
</dbReference>
<dbReference type="EMBL" id="DXCP01000002">
    <property type="protein sequence ID" value="HIY78860.1"/>
    <property type="molecule type" value="Genomic_DNA"/>
</dbReference>